<keyword evidence="3" id="KW-0862">Zinc</keyword>
<dbReference type="Proteomes" id="UP000275078">
    <property type="component" value="Unassembled WGS sequence"/>
</dbReference>
<evidence type="ECO:0000256" key="2">
    <source>
        <dbReference type="ARBA" id="ARBA00022723"/>
    </source>
</evidence>
<gene>
    <name evidence="6" type="ORF">BJ508DRAFT_157704</name>
</gene>
<dbReference type="Pfam" id="PF03226">
    <property type="entry name" value="Yippee-Mis18"/>
    <property type="match status" value="1"/>
</dbReference>
<dbReference type="InterPro" id="IPR039058">
    <property type="entry name" value="Yippee_fam"/>
</dbReference>
<evidence type="ECO:0000313" key="6">
    <source>
        <dbReference type="EMBL" id="RPA85917.1"/>
    </source>
</evidence>
<feature type="domain" description="Yippee" evidence="5">
    <location>
        <begin position="13"/>
        <end position="110"/>
    </location>
</feature>
<evidence type="ECO:0000313" key="7">
    <source>
        <dbReference type="Proteomes" id="UP000275078"/>
    </source>
</evidence>
<dbReference type="OrthoDB" id="6407410at2759"/>
<dbReference type="InterPro" id="IPR034751">
    <property type="entry name" value="Yippee"/>
</dbReference>
<reference evidence="6 7" key="1">
    <citation type="journal article" date="2018" name="Nat. Ecol. Evol.">
        <title>Pezizomycetes genomes reveal the molecular basis of ectomycorrhizal truffle lifestyle.</title>
        <authorList>
            <person name="Murat C."/>
            <person name="Payen T."/>
            <person name="Noel B."/>
            <person name="Kuo A."/>
            <person name="Morin E."/>
            <person name="Chen J."/>
            <person name="Kohler A."/>
            <person name="Krizsan K."/>
            <person name="Balestrini R."/>
            <person name="Da Silva C."/>
            <person name="Montanini B."/>
            <person name="Hainaut M."/>
            <person name="Levati E."/>
            <person name="Barry K.W."/>
            <person name="Belfiori B."/>
            <person name="Cichocki N."/>
            <person name="Clum A."/>
            <person name="Dockter R.B."/>
            <person name="Fauchery L."/>
            <person name="Guy J."/>
            <person name="Iotti M."/>
            <person name="Le Tacon F."/>
            <person name="Lindquist E.A."/>
            <person name="Lipzen A."/>
            <person name="Malagnac F."/>
            <person name="Mello A."/>
            <person name="Molinier V."/>
            <person name="Miyauchi S."/>
            <person name="Poulain J."/>
            <person name="Riccioni C."/>
            <person name="Rubini A."/>
            <person name="Sitrit Y."/>
            <person name="Splivallo R."/>
            <person name="Traeger S."/>
            <person name="Wang M."/>
            <person name="Zifcakova L."/>
            <person name="Wipf D."/>
            <person name="Zambonelli A."/>
            <person name="Paolocci F."/>
            <person name="Nowrousian M."/>
            <person name="Ottonello S."/>
            <person name="Baldrian P."/>
            <person name="Spatafora J.W."/>
            <person name="Henrissat B."/>
            <person name="Nagy L.G."/>
            <person name="Aury J.M."/>
            <person name="Wincker P."/>
            <person name="Grigoriev I.V."/>
            <person name="Bonfante P."/>
            <person name="Martin F.M."/>
        </authorList>
    </citation>
    <scope>NUCLEOTIDE SEQUENCE [LARGE SCALE GENOMIC DNA]</scope>
    <source>
        <strain evidence="6 7">RN42</strain>
    </source>
</reference>
<evidence type="ECO:0000256" key="3">
    <source>
        <dbReference type="ARBA" id="ARBA00022833"/>
    </source>
</evidence>
<proteinExistence type="inferred from homology"/>
<keyword evidence="2" id="KW-0479">Metal-binding</keyword>
<dbReference type="PROSITE" id="PS51792">
    <property type="entry name" value="YIPPEE"/>
    <property type="match status" value="1"/>
</dbReference>
<evidence type="ECO:0000256" key="1">
    <source>
        <dbReference type="ARBA" id="ARBA00005613"/>
    </source>
</evidence>
<dbReference type="AlphaFoldDB" id="A0A3N4IKH2"/>
<protein>
    <recommendedName>
        <fullName evidence="4">Protein yippee-like</fullName>
    </recommendedName>
</protein>
<keyword evidence="7" id="KW-1185">Reference proteome</keyword>
<organism evidence="6 7">
    <name type="scientific">Ascobolus immersus RN42</name>
    <dbReference type="NCBI Taxonomy" id="1160509"/>
    <lineage>
        <taxon>Eukaryota</taxon>
        <taxon>Fungi</taxon>
        <taxon>Dikarya</taxon>
        <taxon>Ascomycota</taxon>
        <taxon>Pezizomycotina</taxon>
        <taxon>Pezizomycetes</taxon>
        <taxon>Pezizales</taxon>
        <taxon>Ascobolaceae</taxon>
        <taxon>Ascobolus</taxon>
    </lineage>
</organism>
<dbReference type="PANTHER" id="PTHR13848">
    <property type="entry name" value="PROTEIN YIPPEE-LIKE CG15309-RELATED"/>
    <property type="match status" value="1"/>
</dbReference>
<name>A0A3N4IKH2_ASCIM</name>
<accession>A0A3N4IKH2</accession>
<evidence type="ECO:0000259" key="5">
    <source>
        <dbReference type="PROSITE" id="PS51792"/>
    </source>
</evidence>
<comment type="similarity">
    <text evidence="1 4">Belongs to the yippee family.</text>
</comment>
<dbReference type="STRING" id="1160509.A0A3N4IKH2"/>
<dbReference type="GO" id="GO:0046872">
    <property type="term" value="F:metal ion binding"/>
    <property type="evidence" value="ECO:0007669"/>
    <property type="project" value="UniProtKB-KW"/>
</dbReference>
<dbReference type="EMBL" id="ML119651">
    <property type="protein sequence ID" value="RPA85917.1"/>
    <property type="molecule type" value="Genomic_DNA"/>
</dbReference>
<sequence length="111" mass="12937">MGIKYYTYLSSDRIFACKKCRTHLSTYEDIKSKNFRGQHGKAFLFQKVVNINEGEAVERGMTTGTHVVRDIKCMSCQEVVGWKYDKAFEPSQKYKEGMYILEFELLVQMNA</sequence>
<dbReference type="InterPro" id="IPR004910">
    <property type="entry name" value="Yippee/Mis18/Cereblon"/>
</dbReference>
<evidence type="ECO:0000256" key="4">
    <source>
        <dbReference type="RuleBase" id="RU110713"/>
    </source>
</evidence>